<keyword evidence="2" id="KW-1185">Reference proteome</keyword>
<dbReference type="EMBL" id="OX459952">
    <property type="protein sequence ID" value="CAI9157813.1"/>
    <property type="molecule type" value="Genomic_DNA"/>
</dbReference>
<organism evidence="1 2">
    <name type="scientific">Rangifer tarandus platyrhynchus</name>
    <name type="common">Svalbard reindeer</name>
    <dbReference type="NCBI Taxonomy" id="3082113"/>
    <lineage>
        <taxon>Eukaryota</taxon>
        <taxon>Metazoa</taxon>
        <taxon>Chordata</taxon>
        <taxon>Craniata</taxon>
        <taxon>Vertebrata</taxon>
        <taxon>Euteleostomi</taxon>
        <taxon>Mammalia</taxon>
        <taxon>Eutheria</taxon>
        <taxon>Laurasiatheria</taxon>
        <taxon>Artiodactyla</taxon>
        <taxon>Ruminantia</taxon>
        <taxon>Pecora</taxon>
        <taxon>Cervidae</taxon>
        <taxon>Odocoileinae</taxon>
        <taxon>Rangifer</taxon>
    </lineage>
</organism>
<gene>
    <name evidence="1" type="ORF">MRATA1EN1_LOCUS6775</name>
</gene>
<protein>
    <submittedName>
        <fullName evidence="1">Uncharacterized protein</fullName>
    </submittedName>
</protein>
<proteinExistence type="predicted"/>
<evidence type="ECO:0000313" key="1">
    <source>
        <dbReference type="EMBL" id="CAI9157813.1"/>
    </source>
</evidence>
<sequence>MRGPGALLASLRVLPASREVTPGQEATCLRPQSPELAPPLTLLRGGWCSWLGFFFFNHFYKNQPVAQLQQGRAWGPAQPLPLPLFPTPTLDPREQHCEQGLSSPTPKPSFPGIPGGAHTITHRPPSEPVSFVFILSFRHERF</sequence>
<accession>A0ABN8Y8C8</accession>
<name>A0ABN8Y8C8_RANTA</name>
<evidence type="ECO:0000313" key="2">
    <source>
        <dbReference type="Proteomes" id="UP001176941"/>
    </source>
</evidence>
<dbReference type="Proteomes" id="UP001176941">
    <property type="component" value="Chromosome 16"/>
</dbReference>
<reference evidence="1" key="1">
    <citation type="submission" date="2023-04" db="EMBL/GenBank/DDBJ databases">
        <authorList>
            <consortium name="ELIXIR-Norway"/>
        </authorList>
    </citation>
    <scope>NUCLEOTIDE SEQUENCE [LARGE SCALE GENOMIC DNA]</scope>
</reference>